<dbReference type="InterPro" id="IPR023393">
    <property type="entry name" value="START-like_dom_sf"/>
</dbReference>
<dbReference type="AlphaFoldDB" id="A0A516PU04"/>
<evidence type="ECO:0000313" key="4">
    <source>
        <dbReference type="Proteomes" id="UP000319263"/>
    </source>
</evidence>
<feature type="domain" description="Activator of Hsp90 ATPase homologue 1/2-like C-terminal" evidence="2">
    <location>
        <begin position="25"/>
        <end position="145"/>
    </location>
</feature>
<proteinExistence type="inferred from homology"/>
<comment type="similarity">
    <text evidence="1">Belongs to the AHA1 family.</text>
</comment>
<gene>
    <name evidence="3" type="ORF">FOE78_01025</name>
</gene>
<evidence type="ECO:0000256" key="1">
    <source>
        <dbReference type="ARBA" id="ARBA00006817"/>
    </source>
</evidence>
<dbReference type="Pfam" id="PF08327">
    <property type="entry name" value="AHSA1"/>
    <property type="match status" value="1"/>
</dbReference>
<accession>A0A516PU04</accession>
<dbReference type="InterPro" id="IPR013538">
    <property type="entry name" value="ASHA1/2-like_C"/>
</dbReference>
<evidence type="ECO:0000259" key="2">
    <source>
        <dbReference type="Pfam" id="PF08327"/>
    </source>
</evidence>
<sequence>MNNAVQEATEIDPLDRIEKNIKINAGPEKVFEIVSRPGWWINDGTEIDPEPDLRQEGDVTVVSSPKLGEYRMQTVASDPPHYVAIRWHHQLPDDGIKRSTLVEFRLEPQPDGVLLSVVESGFSKLQKPREDWLADRAGNTEGWELELGLVRALVEAS</sequence>
<keyword evidence="4" id="KW-1185">Reference proteome</keyword>
<dbReference type="KEGG" id="mik:FOE78_01025"/>
<evidence type="ECO:0000313" key="3">
    <source>
        <dbReference type="EMBL" id="QDP94684.1"/>
    </source>
</evidence>
<dbReference type="Proteomes" id="UP000319263">
    <property type="component" value="Chromosome"/>
</dbReference>
<protein>
    <submittedName>
        <fullName evidence="3">ATPase</fullName>
    </submittedName>
</protein>
<dbReference type="RefSeq" id="WP_143984673.1">
    <property type="nucleotide sequence ID" value="NZ_CP041692.1"/>
</dbReference>
<dbReference type="SUPFAM" id="SSF55961">
    <property type="entry name" value="Bet v1-like"/>
    <property type="match status" value="1"/>
</dbReference>
<reference evidence="3 4" key="1">
    <citation type="submission" date="2019-07" db="EMBL/GenBank/DDBJ databases">
        <title>Microlunatus dokdonensis sp. nov. isolated from the rhizospheric soil of the wild plant Elymus tsukushiensis.</title>
        <authorList>
            <person name="Ghim S.-Y."/>
            <person name="Hwang Y.-J."/>
            <person name="Son J.-S."/>
            <person name="Shin J.-H."/>
        </authorList>
    </citation>
    <scope>NUCLEOTIDE SEQUENCE [LARGE SCALE GENOMIC DNA]</scope>
    <source>
        <strain evidence="3 4">KUDC0627</strain>
    </source>
</reference>
<dbReference type="Gene3D" id="3.30.530.20">
    <property type="match status" value="1"/>
</dbReference>
<organism evidence="3 4">
    <name type="scientific">Microlunatus elymi</name>
    <dbReference type="NCBI Taxonomy" id="2596828"/>
    <lineage>
        <taxon>Bacteria</taxon>
        <taxon>Bacillati</taxon>
        <taxon>Actinomycetota</taxon>
        <taxon>Actinomycetes</taxon>
        <taxon>Propionibacteriales</taxon>
        <taxon>Propionibacteriaceae</taxon>
        <taxon>Microlunatus</taxon>
    </lineage>
</organism>
<name>A0A516PU04_9ACTN</name>
<dbReference type="OrthoDB" id="9803476at2"/>
<dbReference type="EMBL" id="CP041692">
    <property type="protein sequence ID" value="QDP94684.1"/>
    <property type="molecule type" value="Genomic_DNA"/>
</dbReference>